<comment type="caution">
    <text evidence="2">The sequence shown here is derived from an EMBL/GenBank/DDBJ whole genome shotgun (WGS) entry which is preliminary data.</text>
</comment>
<evidence type="ECO:0000256" key="1">
    <source>
        <dbReference type="SAM" id="Phobius"/>
    </source>
</evidence>
<organism evidence="2 3">
    <name type="scientific">Metarhizobium album</name>
    <dbReference type="NCBI Taxonomy" id="2182425"/>
    <lineage>
        <taxon>Bacteria</taxon>
        <taxon>Pseudomonadati</taxon>
        <taxon>Pseudomonadota</taxon>
        <taxon>Alphaproteobacteria</taxon>
        <taxon>Hyphomicrobiales</taxon>
        <taxon>Rhizobiaceae</taxon>
        <taxon>Metarhizobium</taxon>
    </lineage>
</organism>
<keyword evidence="1" id="KW-1133">Transmembrane helix</keyword>
<protein>
    <submittedName>
        <fullName evidence="2">Flp family type IVb pilin</fullName>
    </submittedName>
</protein>
<dbReference type="AlphaFoldDB" id="A0A2U2DFV1"/>
<evidence type="ECO:0000313" key="3">
    <source>
        <dbReference type="Proteomes" id="UP000245252"/>
    </source>
</evidence>
<gene>
    <name evidence="2" type="ORF">DEM27_32505</name>
</gene>
<dbReference type="EMBL" id="QFBC01000033">
    <property type="protein sequence ID" value="PWE52170.1"/>
    <property type="molecule type" value="Genomic_DNA"/>
</dbReference>
<name>A0A2U2DFV1_9HYPH</name>
<keyword evidence="3" id="KW-1185">Reference proteome</keyword>
<dbReference type="RefSeq" id="WP_109462367.1">
    <property type="nucleotide sequence ID" value="NZ_QFBC01000033.1"/>
</dbReference>
<feature type="transmembrane region" description="Helical" evidence="1">
    <location>
        <begin position="21"/>
        <end position="40"/>
    </location>
</feature>
<accession>A0A2U2DFV1</accession>
<reference evidence="2 3" key="1">
    <citation type="submission" date="2018-05" db="EMBL/GenBank/DDBJ databases">
        <title>The draft genome of strain NS-104.</title>
        <authorList>
            <person name="Hang P."/>
            <person name="Jiang J."/>
        </authorList>
    </citation>
    <scope>NUCLEOTIDE SEQUENCE [LARGE SCALE GENOMIC DNA]</scope>
    <source>
        <strain evidence="2 3">NS-104</strain>
    </source>
</reference>
<proteinExistence type="predicted"/>
<keyword evidence="1" id="KW-0472">Membrane</keyword>
<keyword evidence="1" id="KW-0812">Transmembrane</keyword>
<evidence type="ECO:0000313" key="2">
    <source>
        <dbReference type="EMBL" id="PWE52170.1"/>
    </source>
</evidence>
<sequence length="56" mass="6202">MFVRRVYELLRDRTGTTPMEYGMIAALVSIAVLVSVGGFANGFKDTYLLLSSTIEK</sequence>
<dbReference type="Proteomes" id="UP000245252">
    <property type="component" value="Unassembled WGS sequence"/>
</dbReference>